<protein>
    <submittedName>
        <fullName evidence="1">Uncharacterized protein</fullName>
    </submittedName>
</protein>
<reference evidence="1" key="1">
    <citation type="journal article" date="2021" name="Proc. Natl. Acad. Sci. U.S.A.">
        <title>A Catalog of Tens of Thousands of Viruses from Human Metagenomes Reveals Hidden Associations with Chronic Diseases.</title>
        <authorList>
            <person name="Tisza M.J."/>
            <person name="Buck C.B."/>
        </authorList>
    </citation>
    <scope>NUCLEOTIDE SEQUENCE</scope>
    <source>
        <strain evidence="1">CtBrv3</strain>
    </source>
</reference>
<dbReference type="EMBL" id="BK015387">
    <property type="protein sequence ID" value="DAE04402.1"/>
    <property type="molecule type" value="Genomic_DNA"/>
</dbReference>
<proteinExistence type="predicted"/>
<dbReference type="InterPro" id="IPR054052">
    <property type="entry name" value="Y16Q-like"/>
</dbReference>
<dbReference type="Pfam" id="PF21825">
    <property type="entry name" value="crAss001_48"/>
    <property type="match status" value="1"/>
</dbReference>
<organism evidence="1">
    <name type="scientific">Myoviridae sp. ctBrv3</name>
    <dbReference type="NCBI Taxonomy" id="2825047"/>
    <lineage>
        <taxon>Viruses</taxon>
        <taxon>Duplodnaviria</taxon>
        <taxon>Heunggongvirae</taxon>
        <taxon>Uroviricota</taxon>
        <taxon>Caudoviricetes</taxon>
    </lineage>
</organism>
<accession>A0A8S5PBQ4</accession>
<sequence>MEDWKIRLIDEHIALKERVSKLTKFLDENKDHEDFDILSRQLVAMMDYLKALEERIKKHCH</sequence>
<name>A0A8S5PBQ4_9CAUD</name>
<evidence type="ECO:0000313" key="1">
    <source>
        <dbReference type="EMBL" id="DAE04402.1"/>
    </source>
</evidence>